<sequence>EKIGRAQIKKCRENFFVGLRALASGGGAKRQNSQSGFSSKKVRILTKRHRQLGNEAIGSPATRARQPILSANWNFLSLPRYCGTGQKRAFRIFILSPRFLNSQEEFLGIVFC</sequence>
<accession>A0A2M7Z840</accession>
<dbReference type="AlphaFoldDB" id="A0A2M7Z840"/>
<proteinExistence type="predicted"/>
<dbReference type="Proteomes" id="UP000229569">
    <property type="component" value="Unassembled WGS sequence"/>
</dbReference>
<protein>
    <submittedName>
        <fullName evidence="1">Uncharacterized protein</fullName>
    </submittedName>
</protein>
<feature type="non-terminal residue" evidence="1">
    <location>
        <position position="1"/>
    </location>
</feature>
<name>A0A2M7Z840_9BACT</name>
<organism evidence="1 2">
    <name type="scientific">Candidatus Kuenenbacteria bacterium CG_4_9_14_3_um_filter_39_14</name>
    <dbReference type="NCBI Taxonomy" id="1974616"/>
    <lineage>
        <taxon>Bacteria</taxon>
        <taxon>Candidatus Kueneniibacteriota</taxon>
    </lineage>
</organism>
<evidence type="ECO:0000313" key="2">
    <source>
        <dbReference type="Proteomes" id="UP000229569"/>
    </source>
</evidence>
<reference evidence="2" key="1">
    <citation type="submission" date="2017-09" db="EMBL/GenBank/DDBJ databases">
        <title>Depth-based differentiation of microbial function through sediment-hosted aquifers and enrichment of novel symbionts in the deep terrestrial subsurface.</title>
        <authorList>
            <person name="Probst A.J."/>
            <person name="Ladd B."/>
            <person name="Jarett J.K."/>
            <person name="Geller-Mcgrath D.E."/>
            <person name="Sieber C.M.K."/>
            <person name="Emerson J.B."/>
            <person name="Anantharaman K."/>
            <person name="Thomas B.C."/>
            <person name="Malmstrom R."/>
            <person name="Stieglmeier M."/>
            <person name="Klingl A."/>
            <person name="Woyke T."/>
            <person name="Ryan C.M."/>
            <person name="Banfield J.F."/>
        </authorList>
    </citation>
    <scope>NUCLEOTIDE SEQUENCE [LARGE SCALE GENOMIC DNA]</scope>
</reference>
<dbReference type="EMBL" id="PFVG01000107">
    <property type="protein sequence ID" value="PJA91709.1"/>
    <property type="molecule type" value="Genomic_DNA"/>
</dbReference>
<evidence type="ECO:0000313" key="1">
    <source>
        <dbReference type="EMBL" id="PJA91709.1"/>
    </source>
</evidence>
<comment type="caution">
    <text evidence="1">The sequence shown here is derived from an EMBL/GenBank/DDBJ whole genome shotgun (WGS) entry which is preliminary data.</text>
</comment>
<gene>
    <name evidence="1" type="ORF">CO134_03910</name>
</gene>